<dbReference type="AlphaFoldDB" id="A0A3B0UB83"/>
<evidence type="ECO:0000256" key="1">
    <source>
        <dbReference type="ARBA" id="ARBA00006380"/>
    </source>
</evidence>
<dbReference type="Gene3D" id="3.40.50.2000">
    <property type="entry name" value="Glycogen Phosphorylase B"/>
    <property type="match status" value="1"/>
</dbReference>
<comment type="catalytic activity">
    <reaction evidence="5">
        <text>lipid IVA (E. coli) + CMP-3-deoxy-beta-D-manno-octulosonate = alpha-Kdo-(2-&gt;6)-lipid IVA (E. coli) + CMP + H(+)</text>
        <dbReference type="Rhea" id="RHEA:28066"/>
        <dbReference type="ChEBI" id="CHEBI:15378"/>
        <dbReference type="ChEBI" id="CHEBI:58603"/>
        <dbReference type="ChEBI" id="CHEBI:60364"/>
        <dbReference type="ChEBI" id="CHEBI:60377"/>
        <dbReference type="ChEBI" id="CHEBI:85987"/>
        <dbReference type="EC" id="2.4.99.12"/>
    </reaction>
</comment>
<gene>
    <name evidence="7" type="ORF">MNBD_ALPHA09-1809</name>
</gene>
<dbReference type="PANTHER" id="PTHR42755:SF1">
    <property type="entry name" value="3-DEOXY-D-MANNO-OCTULOSONIC ACID TRANSFERASE, MITOCHONDRIAL-RELATED"/>
    <property type="match status" value="1"/>
</dbReference>
<evidence type="ECO:0000256" key="5">
    <source>
        <dbReference type="ARBA" id="ARBA00049183"/>
    </source>
</evidence>
<dbReference type="Pfam" id="PF04413">
    <property type="entry name" value="Glycos_transf_N"/>
    <property type="match status" value="1"/>
</dbReference>
<dbReference type="GO" id="GO:0043842">
    <property type="term" value="F:Kdo transferase activity"/>
    <property type="evidence" value="ECO:0007669"/>
    <property type="project" value="UniProtKB-EC"/>
</dbReference>
<name>A0A3B0UB83_9ZZZZ</name>
<dbReference type="EC" id="2.4.99.12" evidence="2"/>
<reference evidence="7" key="1">
    <citation type="submission" date="2018-06" db="EMBL/GenBank/DDBJ databases">
        <authorList>
            <person name="Zhirakovskaya E."/>
        </authorList>
    </citation>
    <scope>NUCLEOTIDE SEQUENCE</scope>
</reference>
<dbReference type="InterPro" id="IPR039901">
    <property type="entry name" value="Kdotransferase"/>
</dbReference>
<feature type="domain" description="3-deoxy-D-manno-octulosonic-acid transferase N-terminal" evidence="6">
    <location>
        <begin position="48"/>
        <end position="221"/>
    </location>
</feature>
<dbReference type="InterPro" id="IPR007507">
    <property type="entry name" value="Glycos_transf_N"/>
</dbReference>
<dbReference type="FunFam" id="3.40.50.2000:FF:000032">
    <property type="entry name" value="3-deoxy-D-manno-octulosonic acid transferase"/>
    <property type="match status" value="1"/>
</dbReference>
<protein>
    <recommendedName>
        <fullName evidence="2">lipid IVA 3-deoxy-D-manno-octulosonic acid transferase</fullName>
        <ecNumber evidence="2">2.4.99.12</ecNumber>
    </recommendedName>
    <alternativeName>
        <fullName evidence="4">Lipid IV(A) 3-deoxy-D-manno-octulosonic acid transferase</fullName>
    </alternativeName>
</protein>
<comment type="similarity">
    <text evidence="1">Belongs to the glycosyltransferase group 1 family. Glycosyltransferase 30 subfamily.</text>
</comment>
<accession>A0A3B0UB83</accession>
<dbReference type="EMBL" id="UOEM01000099">
    <property type="protein sequence ID" value="VAW16726.1"/>
    <property type="molecule type" value="Genomic_DNA"/>
</dbReference>
<organism evidence="7">
    <name type="scientific">hydrothermal vent metagenome</name>
    <dbReference type="NCBI Taxonomy" id="652676"/>
    <lineage>
        <taxon>unclassified sequences</taxon>
        <taxon>metagenomes</taxon>
        <taxon>ecological metagenomes</taxon>
    </lineage>
</organism>
<dbReference type="Gene3D" id="3.40.50.11720">
    <property type="entry name" value="3-Deoxy-D-manno-octulosonic-acid transferase, N-terminal domain"/>
    <property type="match status" value="1"/>
</dbReference>
<evidence type="ECO:0000256" key="3">
    <source>
        <dbReference type="ARBA" id="ARBA00022679"/>
    </source>
</evidence>
<dbReference type="InterPro" id="IPR038107">
    <property type="entry name" value="Glycos_transf_N_sf"/>
</dbReference>
<dbReference type="GO" id="GO:0009245">
    <property type="term" value="P:lipid A biosynthetic process"/>
    <property type="evidence" value="ECO:0007669"/>
    <property type="project" value="TreeGrafter"/>
</dbReference>
<evidence type="ECO:0000256" key="2">
    <source>
        <dbReference type="ARBA" id="ARBA00012621"/>
    </source>
</evidence>
<dbReference type="SUPFAM" id="SSF53756">
    <property type="entry name" value="UDP-Glycosyltransferase/glycogen phosphorylase"/>
    <property type="match status" value="1"/>
</dbReference>
<evidence type="ECO:0000313" key="7">
    <source>
        <dbReference type="EMBL" id="VAW16726.1"/>
    </source>
</evidence>
<proteinExistence type="inferred from homology"/>
<dbReference type="GO" id="GO:0005886">
    <property type="term" value="C:plasma membrane"/>
    <property type="evidence" value="ECO:0007669"/>
    <property type="project" value="TreeGrafter"/>
</dbReference>
<evidence type="ECO:0000259" key="6">
    <source>
        <dbReference type="Pfam" id="PF04413"/>
    </source>
</evidence>
<sequence>MTGHRAQSRKMPLANKAYRLAMSALGLVAEPYLAWRARKGKEDPDRKDERFGRAGTPRPQGRIGWIHAASVGESVSVLPLIKRLLDFGDIDHLVVTTGTVTSAEIMAARLPAGAVHQYVPLDCPSFVAGFIDHWRPDFAMFVESEIWPNMYAALEQRQIPAAIINGRMSARSFKGWQRHRGFMSRVLATTEICIAQNLGYAHHFAQLGAPNVVALGNIKFDSPPLPASEGDLSRLVELTKLRPVWLAASTHRGEEEAIADVHISMRDKYPDLLTILAPRHPERGEEVATLLEDRWLATARRSTGAEPRAMIDVYVADTIGELGLFYRLCPFAFIGGSLTGIGGHNPVEAANLECAVLHGPHIQNFRDMFETFDAAGAALEVADAGQLFTYVDQLTANPAQAKTMAAAGGEVLRVNAGALDRAIAALGPILAPRRAQNG</sequence>
<keyword evidence="7" id="KW-0328">Glycosyltransferase</keyword>
<dbReference type="PANTHER" id="PTHR42755">
    <property type="entry name" value="3-DEOXY-MANNO-OCTULOSONATE CYTIDYLYLTRANSFERASE"/>
    <property type="match status" value="1"/>
</dbReference>
<evidence type="ECO:0000256" key="4">
    <source>
        <dbReference type="ARBA" id="ARBA00031445"/>
    </source>
</evidence>
<keyword evidence="3 7" id="KW-0808">Transferase</keyword>